<sequence>AACSDKANVFDYFDNDQCETKHCRWNSTINDYEFMFNNVSDQPRYDVYGLRHTEHCDVLTPSIPVPADFFILCPMTGFFSFPSQHLEELLCQSGSNNFLETITPNVTNTVKSYRCKSNHEGLGWANANDQDVCFSREQTNKLFVLPYPGTPICKHTIYTLKRIRKHCQMSDCVMLPHERNATVLDLRQCMMVACERGANVINYHNPENSPVVVCDLRVCAPANNGHQYDLRLKTSFGYDIYMLDFELPIKRTTPQSATRVTTEITQGPTYTNVMTTKIPTTTRETTPRACICSFELAPPFVNSTDKTTETPAQEWLNVYTLPQLLYNNTEDGCDDCTELLRECPHDCLSSGSNFWGEEGLDKMIHAEGPGGVQDVALGQIMCQKIYMEVPPPGRQIWLHYEPGTCGRRMQVTIFDMLCCFIYEHPFLGQFAIWNRGCTMDFSLE</sequence>
<keyword evidence="2" id="KW-1185">Reference proteome</keyword>
<dbReference type="AlphaFoldDB" id="A0A8S4NKK8"/>
<gene>
    <name evidence="1" type="ORF">OFUS_LOCUS8650</name>
</gene>
<proteinExistence type="predicted"/>
<name>A0A8S4NKK8_OWEFU</name>
<evidence type="ECO:0000313" key="2">
    <source>
        <dbReference type="Proteomes" id="UP000749559"/>
    </source>
</evidence>
<comment type="caution">
    <text evidence="1">The sequence shown here is derived from an EMBL/GenBank/DDBJ whole genome shotgun (WGS) entry which is preliminary data.</text>
</comment>
<protein>
    <submittedName>
        <fullName evidence="1">Uncharacterized protein</fullName>
    </submittedName>
</protein>
<feature type="non-terminal residue" evidence="1">
    <location>
        <position position="444"/>
    </location>
</feature>
<dbReference type="EMBL" id="CAIIXF020000004">
    <property type="protein sequence ID" value="CAH1782174.1"/>
    <property type="molecule type" value="Genomic_DNA"/>
</dbReference>
<organism evidence="1 2">
    <name type="scientific">Owenia fusiformis</name>
    <name type="common">Polychaete worm</name>
    <dbReference type="NCBI Taxonomy" id="6347"/>
    <lineage>
        <taxon>Eukaryota</taxon>
        <taxon>Metazoa</taxon>
        <taxon>Spiralia</taxon>
        <taxon>Lophotrochozoa</taxon>
        <taxon>Annelida</taxon>
        <taxon>Polychaeta</taxon>
        <taxon>Sedentaria</taxon>
        <taxon>Canalipalpata</taxon>
        <taxon>Sabellida</taxon>
        <taxon>Oweniida</taxon>
        <taxon>Oweniidae</taxon>
        <taxon>Owenia</taxon>
    </lineage>
</organism>
<dbReference type="Proteomes" id="UP000749559">
    <property type="component" value="Unassembled WGS sequence"/>
</dbReference>
<accession>A0A8S4NKK8</accession>
<reference evidence="1" key="1">
    <citation type="submission" date="2022-03" db="EMBL/GenBank/DDBJ databases">
        <authorList>
            <person name="Martin C."/>
        </authorList>
    </citation>
    <scope>NUCLEOTIDE SEQUENCE</scope>
</reference>
<evidence type="ECO:0000313" key="1">
    <source>
        <dbReference type="EMBL" id="CAH1782174.1"/>
    </source>
</evidence>